<name>A0ABP2IHI7_CORAM</name>
<gene>
    <name evidence="1" type="ORF">HMPREF0281_02139</name>
</gene>
<dbReference type="EMBL" id="ADNS01000027">
    <property type="protein sequence ID" value="EFG80771.1"/>
    <property type="molecule type" value="Genomic_DNA"/>
</dbReference>
<sequence>MIFIGWLFLFFASLQAQYQLSPARTANRYLRFGLIKVICELS</sequence>
<evidence type="ECO:0000313" key="1">
    <source>
        <dbReference type="EMBL" id="EFG80771.1"/>
    </source>
</evidence>
<reference evidence="1 2" key="1">
    <citation type="submission" date="2010-04" db="EMBL/GenBank/DDBJ databases">
        <authorList>
            <person name="Weinstock G."/>
            <person name="Sodergren E."/>
            <person name="Clifton S."/>
            <person name="Fulton L."/>
            <person name="Fulton B."/>
            <person name="Courtney L."/>
            <person name="Fronick C."/>
            <person name="Harrison M."/>
            <person name="Strong C."/>
            <person name="Farmer C."/>
            <person name="Delahaunty K."/>
            <person name="Markovic C."/>
            <person name="Hall O."/>
            <person name="Minx P."/>
            <person name="Tomlinson C."/>
            <person name="Mitreva M."/>
            <person name="Hou S."/>
            <person name="Wollam A."/>
            <person name="Pepin K.H."/>
            <person name="Johnson M."/>
            <person name="Bhonagiri V."/>
            <person name="Zhang X."/>
            <person name="Suruliraj S."/>
            <person name="Warren W."/>
            <person name="Chinwalla A."/>
            <person name="Mardis E.R."/>
            <person name="Wilson R.K."/>
        </authorList>
    </citation>
    <scope>NUCLEOTIDE SEQUENCE [LARGE SCALE GENOMIC DNA]</scope>
    <source>
        <strain evidence="1 2">DSM 20306</strain>
    </source>
</reference>
<comment type="caution">
    <text evidence="1">The sequence shown here is derived from an EMBL/GenBank/DDBJ whole genome shotgun (WGS) entry which is preliminary data.</text>
</comment>
<accession>A0ABP2IHI7</accession>
<protein>
    <submittedName>
        <fullName evidence="1">Uncharacterized protein</fullName>
    </submittedName>
</protein>
<organism evidence="1 2">
    <name type="scientific">Corynebacterium ammoniagenes DSM 20306</name>
    <dbReference type="NCBI Taxonomy" id="649754"/>
    <lineage>
        <taxon>Bacteria</taxon>
        <taxon>Bacillati</taxon>
        <taxon>Actinomycetota</taxon>
        <taxon>Actinomycetes</taxon>
        <taxon>Mycobacteriales</taxon>
        <taxon>Corynebacteriaceae</taxon>
        <taxon>Corynebacterium</taxon>
    </lineage>
</organism>
<dbReference type="Proteomes" id="UP000006015">
    <property type="component" value="Unassembled WGS sequence"/>
</dbReference>
<proteinExistence type="predicted"/>
<keyword evidence="2" id="KW-1185">Reference proteome</keyword>
<evidence type="ECO:0000313" key="2">
    <source>
        <dbReference type="Proteomes" id="UP000006015"/>
    </source>
</evidence>